<evidence type="ECO:0000259" key="1">
    <source>
        <dbReference type="Pfam" id="PF06985"/>
    </source>
</evidence>
<comment type="caution">
    <text evidence="2">The sequence shown here is derived from an EMBL/GenBank/DDBJ whole genome shotgun (WGS) entry which is preliminary data.</text>
</comment>
<name>A0A395SCX9_FUSSP</name>
<dbReference type="Proteomes" id="UP000266152">
    <property type="component" value="Unassembled WGS sequence"/>
</dbReference>
<dbReference type="STRING" id="5514.A0A395SCX9"/>
<dbReference type="AlphaFoldDB" id="A0A395SCX9"/>
<gene>
    <name evidence="2" type="ORF">FSPOR_4174</name>
</gene>
<dbReference type="Pfam" id="PF06985">
    <property type="entry name" value="HET"/>
    <property type="match status" value="1"/>
</dbReference>
<sequence length="304" mass="34794">MYQYSPLDSEKLQIRLVELQPGSWSDDVRCTVKIVDFAIAPAYECLSYVWGDAKVQRTIHVDGKPFNITGNLWLAMRRLRQIDAPRVLWVDAISIHQEDGHEKTQQVQMMGDIYKKCRLCIIWLGEDSGIIDGDLTSAVAQQVVEMLHILSKGSHLHEMPCFSVIEGQRTDIPESYKPHFLALVEFLSLPWWRRIWIIQEMALPKTINFVYSSEEFSYDVLRSAVETLNSHAGGCCKDVRTSLRAEAFDPLLAVQEQVDPLVSIRETQKQLLQTRLSQLRRQFHASEATNVKDLFYGLLGLVTS</sequence>
<evidence type="ECO:0000313" key="3">
    <source>
        <dbReference type="Proteomes" id="UP000266152"/>
    </source>
</evidence>
<dbReference type="InterPro" id="IPR052895">
    <property type="entry name" value="HetReg/Transcr_Mod"/>
</dbReference>
<feature type="domain" description="Heterokaryon incompatibility" evidence="1">
    <location>
        <begin position="43"/>
        <end position="200"/>
    </location>
</feature>
<dbReference type="PANTHER" id="PTHR24148">
    <property type="entry name" value="ANKYRIN REPEAT DOMAIN-CONTAINING PROTEIN 39 HOMOLOG-RELATED"/>
    <property type="match status" value="1"/>
</dbReference>
<dbReference type="EMBL" id="PXOF01000053">
    <property type="protein sequence ID" value="RGP70274.1"/>
    <property type="molecule type" value="Genomic_DNA"/>
</dbReference>
<keyword evidence="3" id="KW-1185">Reference proteome</keyword>
<protein>
    <submittedName>
        <fullName evidence="2">Heterokaryon incompatibility</fullName>
    </submittedName>
</protein>
<reference evidence="2 3" key="1">
    <citation type="journal article" date="2018" name="PLoS Pathog.">
        <title>Evolution of structural diversity of trichothecenes, a family of toxins produced by plant pathogenic and entomopathogenic fungi.</title>
        <authorList>
            <person name="Proctor R.H."/>
            <person name="McCormick S.P."/>
            <person name="Kim H.S."/>
            <person name="Cardoza R.E."/>
            <person name="Stanley A.M."/>
            <person name="Lindo L."/>
            <person name="Kelly A."/>
            <person name="Brown D.W."/>
            <person name="Lee T."/>
            <person name="Vaughan M.M."/>
            <person name="Alexander N.J."/>
            <person name="Busman M."/>
            <person name="Gutierrez S."/>
        </authorList>
    </citation>
    <scope>NUCLEOTIDE SEQUENCE [LARGE SCALE GENOMIC DNA]</scope>
    <source>
        <strain evidence="2 3">NRRL 3299</strain>
    </source>
</reference>
<accession>A0A395SCX9</accession>
<proteinExistence type="predicted"/>
<organism evidence="2 3">
    <name type="scientific">Fusarium sporotrichioides</name>
    <dbReference type="NCBI Taxonomy" id="5514"/>
    <lineage>
        <taxon>Eukaryota</taxon>
        <taxon>Fungi</taxon>
        <taxon>Dikarya</taxon>
        <taxon>Ascomycota</taxon>
        <taxon>Pezizomycotina</taxon>
        <taxon>Sordariomycetes</taxon>
        <taxon>Hypocreomycetidae</taxon>
        <taxon>Hypocreales</taxon>
        <taxon>Nectriaceae</taxon>
        <taxon>Fusarium</taxon>
    </lineage>
</organism>
<evidence type="ECO:0000313" key="2">
    <source>
        <dbReference type="EMBL" id="RGP70274.1"/>
    </source>
</evidence>
<dbReference type="PANTHER" id="PTHR24148:SF64">
    <property type="entry name" value="HETEROKARYON INCOMPATIBILITY DOMAIN-CONTAINING PROTEIN"/>
    <property type="match status" value="1"/>
</dbReference>
<dbReference type="InterPro" id="IPR010730">
    <property type="entry name" value="HET"/>
</dbReference>